<evidence type="ECO:0000313" key="1">
    <source>
        <dbReference type="EMBL" id="TNC68536.1"/>
    </source>
</evidence>
<accession>A0A5C4NEH7</accession>
<sequence>MRPTTTSIADATAIKGFIGACLVDSDTGLMLASEGGGRLDLNLVAALNTDFVKAKQHAIDQLGLNQEIEDILITLDKQVHLIRPLERQRSIFIYVALDRATCNLGMARIQLKTLEAALEI</sequence>
<reference evidence="1 2" key="1">
    <citation type="submission" date="2019-06" db="EMBL/GenBank/DDBJ databases">
        <authorList>
            <person name="Jiang L."/>
        </authorList>
    </citation>
    <scope>NUCLEOTIDE SEQUENCE [LARGE SCALE GENOMIC DNA]</scope>
    <source>
        <strain evidence="1 2">YIM 48858</strain>
    </source>
</reference>
<keyword evidence="2" id="KW-1185">Reference proteome</keyword>
<evidence type="ECO:0000313" key="2">
    <source>
        <dbReference type="Proteomes" id="UP000305709"/>
    </source>
</evidence>
<gene>
    <name evidence="1" type="ORF">FHG71_14710</name>
</gene>
<protein>
    <submittedName>
        <fullName evidence="1">Roadblock/LC7 domain-containing protein</fullName>
    </submittedName>
</protein>
<dbReference type="AlphaFoldDB" id="A0A5C4NEH7"/>
<comment type="caution">
    <text evidence="1">The sequence shown here is derived from an EMBL/GenBank/DDBJ whole genome shotgun (WGS) entry which is preliminary data.</text>
</comment>
<proteinExistence type="predicted"/>
<dbReference type="Gene3D" id="3.30.450.30">
    <property type="entry name" value="Dynein light chain 2a, cytoplasmic"/>
    <property type="match status" value="1"/>
</dbReference>
<name>A0A5C4NEH7_9RHOB</name>
<dbReference type="SUPFAM" id="SSF103196">
    <property type="entry name" value="Roadblock/LC7 domain"/>
    <property type="match status" value="1"/>
</dbReference>
<dbReference type="Proteomes" id="UP000305709">
    <property type="component" value="Unassembled WGS sequence"/>
</dbReference>
<dbReference type="EMBL" id="VDFV01000024">
    <property type="protein sequence ID" value="TNC68536.1"/>
    <property type="molecule type" value="Genomic_DNA"/>
</dbReference>
<dbReference type="OrthoDB" id="3781969at2"/>
<organism evidence="1 2">
    <name type="scientific">Rubellimicrobium roseum</name>
    <dbReference type="NCBI Taxonomy" id="687525"/>
    <lineage>
        <taxon>Bacteria</taxon>
        <taxon>Pseudomonadati</taxon>
        <taxon>Pseudomonadota</taxon>
        <taxon>Alphaproteobacteria</taxon>
        <taxon>Rhodobacterales</taxon>
        <taxon>Roseobacteraceae</taxon>
        <taxon>Rubellimicrobium</taxon>
    </lineage>
</organism>